<dbReference type="HOGENOM" id="CLU_013214_0_0_10"/>
<organism evidence="2 3">
    <name type="scientific">Paraprevotella xylaniphila YIT 11841</name>
    <dbReference type="NCBI Taxonomy" id="762982"/>
    <lineage>
        <taxon>Bacteria</taxon>
        <taxon>Pseudomonadati</taxon>
        <taxon>Bacteroidota</taxon>
        <taxon>Bacteroidia</taxon>
        <taxon>Bacteroidales</taxon>
        <taxon>Prevotellaceae</taxon>
        <taxon>Paraprevotella</taxon>
    </lineage>
</organism>
<evidence type="ECO:0000313" key="2">
    <source>
        <dbReference type="EMBL" id="EGG50699.1"/>
    </source>
</evidence>
<feature type="chain" id="PRO_5003302375" description="Macroglobulin domain-containing protein" evidence="1">
    <location>
        <begin position="37"/>
        <end position="994"/>
    </location>
</feature>
<comment type="caution">
    <text evidence="2">The sequence shown here is derived from an EMBL/GenBank/DDBJ whole genome shotgun (WGS) entry which is preliminary data.</text>
</comment>
<reference evidence="2 3" key="1">
    <citation type="submission" date="2011-02" db="EMBL/GenBank/DDBJ databases">
        <authorList>
            <person name="Weinstock G."/>
            <person name="Sodergren E."/>
            <person name="Clifton S."/>
            <person name="Fulton L."/>
            <person name="Fulton B."/>
            <person name="Courtney L."/>
            <person name="Fronick C."/>
            <person name="Harrison M."/>
            <person name="Strong C."/>
            <person name="Farmer C."/>
            <person name="Delahaunty K."/>
            <person name="Markovic C."/>
            <person name="Hall O."/>
            <person name="Minx P."/>
            <person name="Tomlinson C."/>
            <person name="Mitreva M."/>
            <person name="Hou S."/>
            <person name="Chen J."/>
            <person name="Wollam A."/>
            <person name="Pepin K.H."/>
            <person name="Johnson M."/>
            <person name="Bhonagiri V."/>
            <person name="Zhang X."/>
            <person name="Suruliraj S."/>
            <person name="Warren W."/>
            <person name="Chinwalla A."/>
            <person name="Mardis E.R."/>
            <person name="Wilson R.K."/>
        </authorList>
    </citation>
    <scope>NUCLEOTIDE SEQUENCE [LARGE SCALE GENOMIC DNA]</scope>
    <source>
        <strain evidence="2 3">YIT 11841</strain>
    </source>
</reference>
<protein>
    <recommendedName>
        <fullName evidence="4">Macroglobulin domain-containing protein</fullName>
    </recommendedName>
</protein>
<keyword evidence="3" id="KW-1185">Reference proteome</keyword>
<keyword evidence="1" id="KW-0732">Signal</keyword>
<evidence type="ECO:0000313" key="3">
    <source>
        <dbReference type="Proteomes" id="UP000005546"/>
    </source>
</evidence>
<dbReference type="EMBL" id="AFBR01000092">
    <property type="protein sequence ID" value="EGG50699.1"/>
    <property type="molecule type" value="Genomic_DNA"/>
</dbReference>
<dbReference type="eggNOG" id="COG2373">
    <property type="taxonomic scope" value="Bacteria"/>
</dbReference>
<evidence type="ECO:0008006" key="4">
    <source>
        <dbReference type="Google" id="ProtNLM"/>
    </source>
</evidence>
<sequence>MWLKGNLNVILKNKGMKKGIFILLAISLTVSFYASASPETDSLYRKVQGFGIGLPQEKVYLHLDNTCYFVSDTIWYKGYVTRSDKGTLTDLSKILYVELLTPDGFLVERQQLEMPNGTANGAFVLTDSLYAGYYELRAYTRWMLNFGQYEHPHAQWSEDAFYNKEMAKDFFRDYEKLYSRVFPVYDKPKETGHYTKDMTLRPLRRYFKARKGKPELELKFYPEGGNLITGTDCNVALELNTEEGEHLENVEFDILDPQGKKITKTRTGNRGRCTFILHDVASEEGYKAVFQYKGYDYEVKLPEVEEEGIALQVRQDTLLRIELQRSEGLTDFPEGLALQVMAQGVPQTLQHIDFGDKRKTNVTIPLNELCTGVNQITVFDGKGQIYADRLCFVNRHDYDSARIDIHGIEPQYEPFAPVTLNLKLQDIQDTATSVSLAVRDRATEEQTYDNGTMLTEMMLASEIKGFVENPGYYFEADDSMHRRDLDLLLMVQGWRRYEWKEMAGIEAFSLRFLPEKSQTIEGQVNHTYSLYKDNDFGEKAWITSLMRKDAHDNQKEEVKPIDFYTTEICASKFKGKTLQDLYAPSISKMKKEVHVIASFLQGESTLELMQKTQQSTFYMVTPKFYEDCVLNLMASDAKDPVRDAIKKQRKGFMDETEYPDFYVKLNHFYPNFPKPYTFYQDKEYETNYPDSLYTVSGVFNGRKLPTVTIRNKRNGLRRFNNSKPTIIIDAYKAFNLITDHGLNGGKHDWRTFSQQIAFSFANDMGQDRRYSIKEWFDGIPLKMNPNENTRNDQDFNSQEDYAIASSNKSGILLSDKYEEPEHDEKSPTPIGSNFSISKQKLKKYRLLRYLDKIYIYTDYAPREQGSWKYAQDNQPEVIIDYRLFPNDGYQRTYRDRHYVLRGYAVCEDFYSPDYSRKPLPDTKDYRRTLLWIPEVKFDEKGEATVRLFNNSKQTVISVEAEGITGKGIPVVWKSDVCTMSKRNKDYLYKTITIK</sequence>
<dbReference type="Gene3D" id="2.60.40.1930">
    <property type="match status" value="1"/>
</dbReference>
<proteinExistence type="predicted"/>
<feature type="signal peptide" evidence="1">
    <location>
        <begin position="1"/>
        <end position="36"/>
    </location>
</feature>
<dbReference type="Proteomes" id="UP000005546">
    <property type="component" value="Unassembled WGS sequence"/>
</dbReference>
<dbReference type="AlphaFoldDB" id="F3QY53"/>
<accession>F3QY53</accession>
<name>F3QY53_9BACT</name>
<evidence type="ECO:0000256" key="1">
    <source>
        <dbReference type="SAM" id="SignalP"/>
    </source>
</evidence>
<dbReference type="STRING" id="762982.HMPREF9442_03145"/>
<gene>
    <name evidence="2" type="ORF">HMPREF9442_03145</name>
</gene>